<accession>A0A9D1LT08</accession>
<name>A0A9D1LT08_9FIRM</name>
<dbReference type="EMBL" id="DVNK01000060">
    <property type="protein sequence ID" value="HIU47575.1"/>
    <property type="molecule type" value="Genomic_DNA"/>
</dbReference>
<comment type="similarity">
    <text evidence="1">Belongs to the EamA transporter family.</text>
</comment>
<dbReference type="Pfam" id="PF00892">
    <property type="entry name" value="EamA"/>
    <property type="match status" value="1"/>
</dbReference>
<dbReference type="InterPro" id="IPR000620">
    <property type="entry name" value="EamA_dom"/>
</dbReference>
<dbReference type="SUPFAM" id="SSF103481">
    <property type="entry name" value="Multidrug resistance efflux transporter EmrE"/>
    <property type="match status" value="1"/>
</dbReference>
<gene>
    <name evidence="4" type="ORF">IAC59_10030</name>
</gene>
<proteinExistence type="inferred from homology"/>
<feature type="transmembrane region" description="Helical" evidence="2">
    <location>
        <begin position="82"/>
        <end position="102"/>
    </location>
</feature>
<dbReference type="GO" id="GO:0016020">
    <property type="term" value="C:membrane"/>
    <property type="evidence" value="ECO:0007669"/>
    <property type="project" value="InterPro"/>
</dbReference>
<evidence type="ECO:0000256" key="1">
    <source>
        <dbReference type="ARBA" id="ARBA00007362"/>
    </source>
</evidence>
<feature type="transmembrane region" description="Helical" evidence="2">
    <location>
        <begin position="20"/>
        <end position="39"/>
    </location>
</feature>
<dbReference type="InterPro" id="IPR037185">
    <property type="entry name" value="EmrE-like"/>
</dbReference>
<organism evidence="4 5">
    <name type="scientific">Candidatus Fimadaptatus faecigallinarum</name>
    <dbReference type="NCBI Taxonomy" id="2840814"/>
    <lineage>
        <taxon>Bacteria</taxon>
        <taxon>Bacillati</taxon>
        <taxon>Bacillota</taxon>
        <taxon>Clostridia</taxon>
        <taxon>Eubacteriales</taxon>
        <taxon>Candidatus Fimadaptatus</taxon>
    </lineage>
</organism>
<feature type="transmembrane region" description="Helical" evidence="2">
    <location>
        <begin position="108"/>
        <end position="130"/>
    </location>
</feature>
<evidence type="ECO:0000259" key="3">
    <source>
        <dbReference type="Pfam" id="PF00892"/>
    </source>
</evidence>
<evidence type="ECO:0000313" key="5">
    <source>
        <dbReference type="Proteomes" id="UP000824123"/>
    </source>
</evidence>
<dbReference type="Proteomes" id="UP000824123">
    <property type="component" value="Unassembled WGS sequence"/>
</dbReference>
<feature type="domain" description="EamA" evidence="3">
    <location>
        <begin position="18"/>
        <end position="153"/>
    </location>
</feature>
<dbReference type="Gene3D" id="1.10.3730.20">
    <property type="match status" value="1"/>
</dbReference>
<evidence type="ECO:0000256" key="2">
    <source>
        <dbReference type="SAM" id="Phobius"/>
    </source>
</evidence>
<keyword evidence="2" id="KW-0472">Membrane</keyword>
<protein>
    <submittedName>
        <fullName evidence="4">EamA family transporter</fullName>
    </submittedName>
</protein>
<evidence type="ECO:0000313" key="4">
    <source>
        <dbReference type="EMBL" id="HIU47575.1"/>
    </source>
</evidence>
<comment type="caution">
    <text evidence="4">The sequence shown here is derived from an EMBL/GenBank/DDBJ whole genome shotgun (WGS) entry which is preliminary data.</text>
</comment>
<reference evidence="4" key="2">
    <citation type="journal article" date="2021" name="PeerJ">
        <title>Extensive microbial diversity within the chicken gut microbiome revealed by metagenomics and culture.</title>
        <authorList>
            <person name="Gilroy R."/>
            <person name="Ravi A."/>
            <person name="Getino M."/>
            <person name="Pursley I."/>
            <person name="Horton D.L."/>
            <person name="Alikhan N.F."/>
            <person name="Baker D."/>
            <person name="Gharbi K."/>
            <person name="Hall N."/>
            <person name="Watson M."/>
            <person name="Adriaenssens E.M."/>
            <person name="Foster-Nyarko E."/>
            <person name="Jarju S."/>
            <person name="Secka A."/>
            <person name="Antonio M."/>
            <person name="Oren A."/>
            <person name="Chaudhuri R.R."/>
            <person name="La Ragione R."/>
            <person name="Hildebrand F."/>
            <person name="Pallen M.J."/>
        </authorList>
    </citation>
    <scope>NUCLEOTIDE SEQUENCE</scope>
    <source>
        <strain evidence="4">ChiSxjej2B14-8506</strain>
    </source>
</reference>
<keyword evidence="2" id="KW-0812">Transmembrane</keyword>
<reference evidence="4" key="1">
    <citation type="submission" date="2020-10" db="EMBL/GenBank/DDBJ databases">
        <authorList>
            <person name="Gilroy R."/>
        </authorList>
    </citation>
    <scope>NUCLEOTIDE SEQUENCE</scope>
    <source>
        <strain evidence="4">ChiSxjej2B14-8506</strain>
    </source>
</reference>
<dbReference type="AlphaFoldDB" id="A0A9D1LT08"/>
<keyword evidence="2" id="KW-1133">Transmembrane helix</keyword>
<dbReference type="PANTHER" id="PTHR22911:SF137">
    <property type="entry name" value="SOLUTE CARRIER FAMILY 35 MEMBER G2-RELATED"/>
    <property type="match status" value="1"/>
</dbReference>
<sequence length="154" mass="16088">MTASGAMPTDVQAAHPGRWLIYALLSAVFASVQAILAKVGISGVDSTLGTALRTVVVLVMAWVMVFLTGGQRQLRSIDARSWVFLALSGVATGASWLCYYAALQQGPAGAVVAIDKLSILLTIAFARLVLGERLSRRAALGLVMVTAGTLAMLL</sequence>
<dbReference type="PANTHER" id="PTHR22911">
    <property type="entry name" value="ACYL-MALONYL CONDENSING ENZYME-RELATED"/>
    <property type="match status" value="1"/>
</dbReference>
<feature type="transmembrane region" description="Helical" evidence="2">
    <location>
        <begin position="51"/>
        <end position="70"/>
    </location>
</feature>